<evidence type="ECO:0000313" key="2">
    <source>
        <dbReference type="EMBL" id="GIM96723.1"/>
    </source>
</evidence>
<gene>
    <name evidence="2" type="ORF">Ato02nite_085160</name>
</gene>
<sequence length="163" mass="17920">MSIHLSRGGTLRRVVLSCDVAGCPIQLEPPAIEAWRSDTDARSWARDHAVGWTSDPIRQTDYCPEHARFSEAPAADDIPARPTATVRDRSGNPLNRDDYTGRLREQLVEGDRLTARTLTLTAAQAAVTARLLDELAGVYRGESLGALAQELSALLESRLRDRD</sequence>
<evidence type="ECO:0000313" key="3">
    <source>
        <dbReference type="Proteomes" id="UP000677082"/>
    </source>
</evidence>
<name>A0A919WAR3_9ACTN</name>
<dbReference type="RefSeq" id="WP_213012398.1">
    <property type="nucleotide sequence ID" value="NZ_BOQN01000125.1"/>
</dbReference>
<reference evidence="2 3" key="1">
    <citation type="submission" date="2021-03" db="EMBL/GenBank/DDBJ databases">
        <title>Whole genome shotgun sequence of Actinoplanes toevensis NBRC 105298.</title>
        <authorList>
            <person name="Komaki H."/>
            <person name="Tamura T."/>
        </authorList>
    </citation>
    <scope>NUCLEOTIDE SEQUENCE [LARGE SCALE GENOMIC DNA]</scope>
    <source>
        <strain evidence="2 3">NBRC 105298</strain>
    </source>
</reference>
<dbReference type="AlphaFoldDB" id="A0A919WAR3"/>
<dbReference type="Proteomes" id="UP000677082">
    <property type="component" value="Unassembled WGS sequence"/>
</dbReference>
<organism evidence="2 3">
    <name type="scientific">Paractinoplanes toevensis</name>
    <dbReference type="NCBI Taxonomy" id="571911"/>
    <lineage>
        <taxon>Bacteria</taxon>
        <taxon>Bacillati</taxon>
        <taxon>Actinomycetota</taxon>
        <taxon>Actinomycetes</taxon>
        <taxon>Micromonosporales</taxon>
        <taxon>Micromonosporaceae</taxon>
        <taxon>Paractinoplanes</taxon>
    </lineage>
</organism>
<accession>A0A919WAR3</accession>
<feature type="region of interest" description="Disordered" evidence="1">
    <location>
        <begin position="70"/>
        <end position="98"/>
    </location>
</feature>
<keyword evidence="3" id="KW-1185">Reference proteome</keyword>
<proteinExistence type="predicted"/>
<protein>
    <submittedName>
        <fullName evidence="2">Uncharacterized protein</fullName>
    </submittedName>
</protein>
<feature type="compositionally biased region" description="Basic and acidic residues" evidence="1">
    <location>
        <begin position="86"/>
        <end position="98"/>
    </location>
</feature>
<comment type="caution">
    <text evidence="2">The sequence shown here is derived from an EMBL/GenBank/DDBJ whole genome shotgun (WGS) entry which is preliminary data.</text>
</comment>
<dbReference type="EMBL" id="BOQN01000125">
    <property type="protein sequence ID" value="GIM96723.1"/>
    <property type="molecule type" value="Genomic_DNA"/>
</dbReference>
<evidence type="ECO:0000256" key="1">
    <source>
        <dbReference type="SAM" id="MobiDB-lite"/>
    </source>
</evidence>